<accession>A0A4S8K4K4</accession>
<gene>
    <name evidence="1" type="ORF">C4D60_Mb08t17620</name>
</gene>
<proteinExistence type="predicted"/>
<name>A0A4S8K4K4_MUSBA</name>
<protein>
    <submittedName>
        <fullName evidence="1">Uncharacterized protein</fullName>
    </submittedName>
</protein>
<dbReference type="AlphaFoldDB" id="A0A4S8K4K4"/>
<reference evidence="1 2" key="1">
    <citation type="journal article" date="2019" name="Nat. Plants">
        <title>Genome sequencing of Musa balbisiana reveals subgenome evolution and function divergence in polyploid bananas.</title>
        <authorList>
            <person name="Yao X."/>
        </authorList>
    </citation>
    <scope>NUCLEOTIDE SEQUENCE [LARGE SCALE GENOMIC DNA]</scope>
    <source>
        <strain evidence="2">cv. DH-PKW</strain>
        <tissue evidence="1">Leaves</tissue>
    </source>
</reference>
<evidence type="ECO:0000313" key="2">
    <source>
        <dbReference type="Proteomes" id="UP000317650"/>
    </source>
</evidence>
<evidence type="ECO:0000313" key="1">
    <source>
        <dbReference type="EMBL" id="THU69743.1"/>
    </source>
</evidence>
<comment type="caution">
    <text evidence="1">The sequence shown here is derived from an EMBL/GenBank/DDBJ whole genome shotgun (WGS) entry which is preliminary data.</text>
</comment>
<dbReference type="Proteomes" id="UP000317650">
    <property type="component" value="Chromosome 8"/>
</dbReference>
<dbReference type="EMBL" id="PYDT01000002">
    <property type="protein sequence ID" value="THU69743.1"/>
    <property type="molecule type" value="Genomic_DNA"/>
</dbReference>
<keyword evidence="2" id="KW-1185">Reference proteome</keyword>
<sequence length="120" mass="13490">MFSHREDRISPNLQIQSVDEGALVNSSLAVIHIAEATMSYLFTLHILSLCSCTTTPQQPRRNRFLLLSSRTKERTADAFFFGPIPSVLLDVSQHQHVLPSPVNVWICMTTSSPLHKVYVP</sequence>
<organism evidence="1 2">
    <name type="scientific">Musa balbisiana</name>
    <name type="common">Banana</name>
    <dbReference type="NCBI Taxonomy" id="52838"/>
    <lineage>
        <taxon>Eukaryota</taxon>
        <taxon>Viridiplantae</taxon>
        <taxon>Streptophyta</taxon>
        <taxon>Embryophyta</taxon>
        <taxon>Tracheophyta</taxon>
        <taxon>Spermatophyta</taxon>
        <taxon>Magnoliopsida</taxon>
        <taxon>Liliopsida</taxon>
        <taxon>Zingiberales</taxon>
        <taxon>Musaceae</taxon>
        <taxon>Musa</taxon>
    </lineage>
</organism>